<keyword evidence="2" id="KW-1185">Reference proteome</keyword>
<dbReference type="Proteomes" id="UP000054107">
    <property type="component" value="Unassembled WGS sequence"/>
</dbReference>
<dbReference type="EMBL" id="LN731193">
    <property type="protein sequence ID" value="CEP14348.1"/>
    <property type="molecule type" value="Genomic_DNA"/>
</dbReference>
<protein>
    <recommendedName>
        <fullName evidence="3">CCHC-type domain-containing protein</fullName>
    </recommendedName>
</protein>
<dbReference type="OrthoDB" id="2295860at2759"/>
<dbReference type="AlphaFoldDB" id="A0A0B7N7G5"/>
<sequence length="224" mass="24631">MYNSIHFPLSTISSKLSSKLLKKPPSPIDWMHQSYMELIQDMSFVTIHYYESKDIYPSCGREGHSRRSHSGCLLNTTGANNTSVVICPHCGGGGHSRRNHQDCTVISPSQAARTNNASVVICPHCGGEGHSRRNHRDCAMNLNNLNATAEVAEPDVRPNPVICPFCGREGHSRRTHGNCAMNSYAHNRASDLNITLDPELPEVPRNSVGAIKRGLFIMSSSHVD</sequence>
<accession>A0A0B7N7G5</accession>
<name>A0A0B7N7G5_9FUNG</name>
<proteinExistence type="predicted"/>
<gene>
    <name evidence="1" type="primary">PARPA_08527.1 scaffold 33340</name>
</gene>
<organism evidence="1 2">
    <name type="scientific">Parasitella parasitica</name>
    <dbReference type="NCBI Taxonomy" id="35722"/>
    <lineage>
        <taxon>Eukaryota</taxon>
        <taxon>Fungi</taxon>
        <taxon>Fungi incertae sedis</taxon>
        <taxon>Mucoromycota</taxon>
        <taxon>Mucoromycotina</taxon>
        <taxon>Mucoromycetes</taxon>
        <taxon>Mucorales</taxon>
        <taxon>Mucorineae</taxon>
        <taxon>Mucoraceae</taxon>
        <taxon>Parasitella</taxon>
    </lineage>
</organism>
<evidence type="ECO:0000313" key="1">
    <source>
        <dbReference type="EMBL" id="CEP14348.1"/>
    </source>
</evidence>
<evidence type="ECO:0000313" key="2">
    <source>
        <dbReference type="Proteomes" id="UP000054107"/>
    </source>
</evidence>
<reference evidence="1 2" key="1">
    <citation type="submission" date="2014-09" db="EMBL/GenBank/DDBJ databases">
        <authorList>
            <person name="Ellenberger Sabrina"/>
        </authorList>
    </citation>
    <scope>NUCLEOTIDE SEQUENCE [LARGE SCALE GENOMIC DNA]</scope>
    <source>
        <strain evidence="1 2">CBS 412.66</strain>
    </source>
</reference>
<evidence type="ECO:0008006" key="3">
    <source>
        <dbReference type="Google" id="ProtNLM"/>
    </source>
</evidence>